<accession>A0AAV7EHV8</accession>
<keyword evidence="3" id="KW-0064">Aspartyl protease</keyword>
<dbReference type="InterPro" id="IPR036875">
    <property type="entry name" value="Znf_CCHC_sf"/>
</dbReference>
<dbReference type="GO" id="GO:0015074">
    <property type="term" value="P:DNA integration"/>
    <property type="evidence" value="ECO:0007669"/>
    <property type="project" value="InterPro"/>
</dbReference>
<evidence type="ECO:0000256" key="5">
    <source>
        <dbReference type="SAM" id="MobiDB-lite"/>
    </source>
</evidence>
<evidence type="ECO:0000313" key="7">
    <source>
        <dbReference type="EMBL" id="KAG9447272.1"/>
    </source>
</evidence>
<comment type="caution">
    <text evidence="7">The sequence shown here is derived from an EMBL/GenBank/DDBJ whole genome shotgun (WGS) entry which is preliminary data.</text>
</comment>
<feature type="domain" description="Integrase catalytic" evidence="6">
    <location>
        <begin position="295"/>
        <end position="469"/>
    </location>
</feature>
<dbReference type="Gene3D" id="3.30.420.10">
    <property type="entry name" value="Ribonuclease H-like superfamily/Ribonuclease H"/>
    <property type="match status" value="1"/>
</dbReference>
<dbReference type="GO" id="GO:0008270">
    <property type="term" value="F:zinc ion binding"/>
    <property type="evidence" value="ECO:0007669"/>
    <property type="project" value="InterPro"/>
</dbReference>
<dbReference type="Pfam" id="PF22936">
    <property type="entry name" value="Pol_BBD"/>
    <property type="match status" value="1"/>
</dbReference>
<dbReference type="InterPro" id="IPR013103">
    <property type="entry name" value="RVT_2"/>
</dbReference>
<keyword evidence="8" id="KW-1185">Reference proteome</keyword>
<feature type="region of interest" description="Disordered" evidence="5">
    <location>
        <begin position="556"/>
        <end position="585"/>
    </location>
</feature>
<dbReference type="SUPFAM" id="SSF56672">
    <property type="entry name" value="DNA/RNA polymerases"/>
    <property type="match status" value="1"/>
</dbReference>
<dbReference type="EMBL" id="JAINDJ010000005">
    <property type="protein sequence ID" value="KAG9447272.1"/>
    <property type="molecule type" value="Genomic_DNA"/>
</dbReference>
<evidence type="ECO:0000256" key="3">
    <source>
        <dbReference type="ARBA" id="ARBA00022750"/>
    </source>
</evidence>
<dbReference type="InterPro" id="IPR057670">
    <property type="entry name" value="SH3_retrovirus"/>
</dbReference>
<feature type="region of interest" description="Disordered" evidence="5">
    <location>
        <begin position="80"/>
        <end position="113"/>
    </location>
</feature>
<evidence type="ECO:0000256" key="4">
    <source>
        <dbReference type="ARBA" id="ARBA00022801"/>
    </source>
</evidence>
<feature type="compositionally biased region" description="Low complexity" evidence="5">
    <location>
        <begin position="557"/>
        <end position="585"/>
    </location>
</feature>
<dbReference type="GO" id="GO:0006508">
    <property type="term" value="P:proteolysis"/>
    <property type="evidence" value="ECO:0007669"/>
    <property type="project" value="UniProtKB-KW"/>
</dbReference>
<keyword evidence="1" id="KW-0645">Protease</keyword>
<dbReference type="AlphaFoldDB" id="A0AAV7EHV8"/>
<sequence length="982" mass="111249">MAEGTSIKDHISEFNSVIVDLINIDVKLDDEDQALLLLCSLPQSYKHFREIILYWRETITIEDVKTSLLSKNLVDTQLVGTSGSNSSHGDALFTRGRSKEKESGSGKQKSRSKLRHKNLICNYCKKQGHIKADCYRLKNKLQRNDSKNQKSADASIAEADGNVLSVVSDDKTKGCDEWILDSGCSYHMCSHRHWFSTYDAVDGGVVMMANNSTCRAIGKGSVRLKMHDGVIRTLTDVGYVPDLKRNLISLGTLDSIGCKYSAEGGVMKSTGKIDFCEHCVFGKHKRVAFSTAIQRTKRTLDYVHSDLWGPEQVVSKGGAKYLLTFIDDFSRKVWVYFLKAKSDVFTVFKQWKCMIEKQTGKQIKRLRTDNGLEFCSGEFNKFCEDEGIVRHRTVRHTPQQNGVAERMNRTLLERARCMLSNAGLGKEFWAEATSMACYLVNRSPSTTIECKTLEEVWSGTPADYSDLKIFGCPAYIHVNEGKLEPRAKKCIFLGYASGVKGYRLWCTDSKSQKFFISRDVKFDESTILNAKKEPFVTPGTKEDPKSSKQVVFEIGGTSTTSMNSPTTSTSLPTTPMGQSTSSSSQLPLQVLHPTTSEEEEEVQFEPEAETESCCITKDRPRREIKKPRRYDEANLIAYALSVAETMDEAEPSSYTEAIQSENLDKWLIAMSEEMESLHKNQTWKLVKPPFGKKVVGFRCQNSFPTWRVGRANIHASAQRFVAEGKEDHVCLLMKSLYSLKQSPRQWYKRFDSSMVKIGFCRSKFDNCVYFRKLVDGSFIYLLLYVDDMLIAAKEMVEIQKLKTQLKGEFEMKDLGAAKQILGMEINRDRRCGTLYLSQRKYVEKVLERFSMKNAKPVSTPLAAHFRLLLALSPQKEEDKNYMTHVPYTSTVGSLMYAMVCTRPDISHVVSVVSRYMSNPGREHWQAVKWILRYLRGTSSTCLAFKKDDFSLFGYVDSDYAGDLDRRRSITGYVFTLAGCSIS</sequence>
<evidence type="ECO:0000259" key="6">
    <source>
        <dbReference type="PROSITE" id="PS50994"/>
    </source>
</evidence>
<dbReference type="SUPFAM" id="SSF57756">
    <property type="entry name" value="Retrovirus zinc finger-like domains"/>
    <property type="match status" value="1"/>
</dbReference>
<proteinExistence type="predicted"/>
<dbReference type="PANTHER" id="PTHR42648">
    <property type="entry name" value="TRANSPOSASE, PUTATIVE-RELATED"/>
    <property type="match status" value="1"/>
</dbReference>
<gene>
    <name evidence="7" type="ORF">H6P81_013400</name>
</gene>
<dbReference type="SUPFAM" id="SSF53098">
    <property type="entry name" value="Ribonuclease H-like"/>
    <property type="match status" value="1"/>
</dbReference>
<dbReference type="InterPro" id="IPR043502">
    <property type="entry name" value="DNA/RNA_pol_sf"/>
</dbReference>
<keyword evidence="2" id="KW-0479">Metal-binding</keyword>
<evidence type="ECO:0000313" key="8">
    <source>
        <dbReference type="Proteomes" id="UP000825729"/>
    </source>
</evidence>
<dbReference type="Gene3D" id="4.10.60.10">
    <property type="entry name" value="Zinc finger, CCHC-type"/>
    <property type="match status" value="1"/>
</dbReference>
<dbReference type="InterPro" id="IPR054722">
    <property type="entry name" value="PolX-like_BBD"/>
</dbReference>
<dbReference type="PROSITE" id="PS50994">
    <property type="entry name" value="INTEGRASE"/>
    <property type="match status" value="1"/>
</dbReference>
<dbReference type="Pfam" id="PF25597">
    <property type="entry name" value="SH3_retrovirus"/>
    <property type="match status" value="1"/>
</dbReference>
<keyword evidence="4" id="KW-0378">Hydrolase</keyword>
<dbReference type="InterPro" id="IPR036397">
    <property type="entry name" value="RNaseH_sf"/>
</dbReference>
<dbReference type="Proteomes" id="UP000825729">
    <property type="component" value="Unassembled WGS sequence"/>
</dbReference>
<dbReference type="GO" id="GO:0003676">
    <property type="term" value="F:nucleic acid binding"/>
    <property type="evidence" value="ECO:0007669"/>
    <property type="project" value="InterPro"/>
</dbReference>
<dbReference type="InterPro" id="IPR001584">
    <property type="entry name" value="Integrase_cat-core"/>
</dbReference>
<dbReference type="Pfam" id="PF14223">
    <property type="entry name" value="Retrotran_gag_2"/>
    <property type="match status" value="1"/>
</dbReference>
<evidence type="ECO:0000256" key="2">
    <source>
        <dbReference type="ARBA" id="ARBA00022723"/>
    </source>
</evidence>
<dbReference type="Pfam" id="PF07727">
    <property type="entry name" value="RVT_2"/>
    <property type="match status" value="1"/>
</dbReference>
<dbReference type="Pfam" id="PF00665">
    <property type="entry name" value="rve"/>
    <property type="match status" value="1"/>
</dbReference>
<protein>
    <recommendedName>
        <fullName evidence="6">Integrase catalytic domain-containing protein</fullName>
    </recommendedName>
</protein>
<dbReference type="InterPro" id="IPR039537">
    <property type="entry name" value="Retrotran_Ty1/copia-like"/>
</dbReference>
<dbReference type="GO" id="GO:0004190">
    <property type="term" value="F:aspartic-type endopeptidase activity"/>
    <property type="evidence" value="ECO:0007669"/>
    <property type="project" value="UniProtKB-KW"/>
</dbReference>
<evidence type="ECO:0000256" key="1">
    <source>
        <dbReference type="ARBA" id="ARBA00022670"/>
    </source>
</evidence>
<name>A0AAV7EHV8_ARIFI</name>
<dbReference type="PANTHER" id="PTHR42648:SF28">
    <property type="entry name" value="TRANSPOSON-ENCODED PROTEIN WITH RIBONUCLEASE H-LIKE AND RETROVIRUS ZINC FINGER-LIKE DOMAINS"/>
    <property type="match status" value="1"/>
</dbReference>
<organism evidence="7 8">
    <name type="scientific">Aristolochia fimbriata</name>
    <name type="common">White veined hardy Dutchman's pipe vine</name>
    <dbReference type="NCBI Taxonomy" id="158543"/>
    <lineage>
        <taxon>Eukaryota</taxon>
        <taxon>Viridiplantae</taxon>
        <taxon>Streptophyta</taxon>
        <taxon>Embryophyta</taxon>
        <taxon>Tracheophyta</taxon>
        <taxon>Spermatophyta</taxon>
        <taxon>Magnoliopsida</taxon>
        <taxon>Magnoliidae</taxon>
        <taxon>Piperales</taxon>
        <taxon>Aristolochiaceae</taxon>
        <taxon>Aristolochia</taxon>
    </lineage>
</organism>
<dbReference type="InterPro" id="IPR012337">
    <property type="entry name" value="RNaseH-like_sf"/>
</dbReference>
<reference evidence="7 8" key="1">
    <citation type="submission" date="2021-07" db="EMBL/GenBank/DDBJ databases">
        <title>The Aristolochia fimbriata genome: insights into angiosperm evolution, floral development and chemical biosynthesis.</title>
        <authorList>
            <person name="Jiao Y."/>
        </authorList>
    </citation>
    <scope>NUCLEOTIDE SEQUENCE [LARGE SCALE GENOMIC DNA]</scope>
    <source>
        <strain evidence="7">IBCAS-2021</strain>
        <tissue evidence="7">Leaf</tissue>
    </source>
</reference>